<evidence type="ECO:0000313" key="2">
    <source>
        <dbReference type="EMBL" id="PSK42211.1"/>
    </source>
</evidence>
<dbReference type="Proteomes" id="UP000243723">
    <property type="component" value="Unassembled WGS sequence"/>
</dbReference>
<keyword evidence="3" id="KW-1185">Reference proteome</keyword>
<sequence>MTVPFVQRIASSAAELSKQAFTGSQTVHEDLGQLQPSGKASFLGHGARHRPSNDLAESSSQRRRRALYKGENDQIRSTRKELRQEVGVDKENDWVELTTAKSDYTFDLGFDQKRRHDSMSYDIAGESFIQQVQATEDDLHSQLDRTWARLYPGQTLRDLTVGKNHQDLDMMIEEYARFAETWRLLLSPDSDHGFTYTWNRSDTTSVKHRTDLAFKMKQPALQSSSDNVRSKAAARAEQISAHVLHTQHDRLYEKLSKPSLEECSFLRQQAEDQIREERAIRQADMARLHGTRNFSHRVPLRTTGQRRQQPMMGIAEVDLQDPTKLANTLPADLKEEQKEEVSRSDFQCPFPHCHHALKTGAYWVRRWANPSDLSTLELAQSGSQGLMCVHDGCLECFMDGSEWREHVMTPHHENGSDKSRSLTERMMRVWGKRRAVI</sequence>
<dbReference type="OrthoDB" id="3892458at2759"/>
<reference evidence="2 3" key="1">
    <citation type="submission" date="2017-05" db="EMBL/GenBank/DDBJ databases">
        <title>Draft genome sequence of Elsinoe australis.</title>
        <authorList>
            <person name="Cheng Q."/>
        </authorList>
    </citation>
    <scope>NUCLEOTIDE SEQUENCE [LARGE SCALE GENOMIC DNA]</scope>
    <source>
        <strain evidence="2 3">NL1</strain>
    </source>
</reference>
<proteinExistence type="predicted"/>
<dbReference type="EMBL" id="NHZQ01000335">
    <property type="protein sequence ID" value="PSK42211.1"/>
    <property type="molecule type" value="Genomic_DNA"/>
</dbReference>
<evidence type="ECO:0000256" key="1">
    <source>
        <dbReference type="SAM" id="MobiDB-lite"/>
    </source>
</evidence>
<organism evidence="2 3">
    <name type="scientific">Elsinoe australis</name>
    <dbReference type="NCBI Taxonomy" id="40998"/>
    <lineage>
        <taxon>Eukaryota</taxon>
        <taxon>Fungi</taxon>
        <taxon>Dikarya</taxon>
        <taxon>Ascomycota</taxon>
        <taxon>Pezizomycotina</taxon>
        <taxon>Dothideomycetes</taxon>
        <taxon>Dothideomycetidae</taxon>
        <taxon>Myriangiales</taxon>
        <taxon>Elsinoaceae</taxon>
        <taxon>Elsinoe</taxon>
    </lineage>
</organism>
<protein>
    <submittedName>
        <fullName evidence="2">Uncharacterized protein</fullName>
    </submittedName>
</protein>
<evidence type="ECO:0000313" key="3">
    <source>
        <dbReference type="Proteomes" id="UP000243723"/>
    </source>
</evidence>
<comment type="caution">
    <text evidence="2">The sequence shown here is derived from an EMBL/GenBank/DDBJ whole genome shotgun (WGS) entry which is preliminary data.</text>
</comment>
<accession>A0A2P7Z1Z1</accession>
<name>A0A2P7Z1Z1_9PEZI</name>
<feature type="region of interest" description="Disordered" evidence="1">
    <location>
        <begin position="35"/>
        <end position="67"/>
    </location>
</feature>
<gene>
    <name evidence="2" type="ORF">B9Z65_4125</name>
</gene>
<dbReference type="AlphaFoldDB" id="A0A2P7Z1Z1"/>